<reference evidence="2 3" key="1">
    <citation type="submission" date="2023-07" db="EMBL/GenBank/DDBJ databases">
        <title>Genomic Encyclopedia of Type Strains, Phase IV (KMG-IV): sequencing the most valuable type-strain genomes for metagenomic binning, comparative biology and taxonomic classification.</title>
        <authorList>
            <person name="Goeker M."/>
        </authorList>
    </citation>
    <scope>NUCLEOTIDE SEQUENCE [LARGE SCALE GENOMIC DNA]</scope>
    <source>
        <strain evidence="2 3">DSM 12396</strain>
    </source>
</reference>
<dbReference type="Proteomes" id="UP001225644">
    <property type="component" value="Unassembled WGS sequence"/>
</dbReference>
<evidence type="ECO:0000313" key="2">
    <source>
        <dbReference type="EMBL" id="MDQ0287068.1"/>
    </source>
</evidence>
<gene>
    <name evidence="2" type="ORF">J2Z49_002185</name>
</gene>
<sequence>MYNGSGDCCRQYKKAAGSRRRRRLAPVP</sequence>
<name>A0ABU0B2X2_9FIRM</name>
<protein>
    <submittedName>
        <fullName evidence="2">Uncharacterized protein</fullName>
    </submittedName>
</protein>
<dbReference type="EMBL" id="JAUSUX010000018">
    <property type="protein sequence ID" value="MDQ0287068.1"/>
    <property type="molecule type" value="Genomic_DNA"/>
</dbReference>
<proteinExistence type="predicted"/>
<comment type="caution">
    <text evidence="2">The sequence shown here is derived from an EMBL/GenBank/DDBJ whole genome shotgun (WGS) entry which is preliminary data.</text>
</comment>
<evidence type="ECO:0000256" key="1">
    <source>
        <dbReference type="SAM" id="MobiDB-lite"/>
    </source>
</evidence>
<organism evidence="2 3">
    <name type="scientific">Desulfofundulus luciae</name>
    <dbReference type="NCBI Taxonomy" id="74702"/>
    <lineage>
        <taxon>Bacteria</taxon>
        <taxon>Bacillati</taxon>
        <taxon>Bacillota</taxon>
        <taxon>Clostridia</taxon>
        <taxon>Eubacteriales</taxon>
        <taxon>Peptococcaceae</taxon>
        <taxon>Desulfofundulus</taxon>
    </lineage>
</organism>
<feature type="compositionally biased region" description="Basic residues" evidence="1">
    <location>
        <begin position="11"/>
        <end position="28"/>
    </location>
</feature>
<feature type="region of interest" description="Disordered" evidence="1">
    <location>
        <begin position="1"/>
        <end position="28"/>
    </location>
</feature>
<keyword evidence="3" id="KW-1185">Reference proteome</keyword>
<evidence type="ECO:0000313" key="3">
    <source>
        <dbReference type="Proteomes" id="UP001225644"/>
    </source>
</evidence>
<accession>A0ABU0B2X2</accession>